<feature type="domain" description="SMEK" evidence="1">
    <location>
        <begin position="11"/>
        <end position="146"/>
    </location>
</feature>
<dbReference type="Pfam" id="PF21941">
    <property type="entry name" value="SMEK_N"/>
    <property type="match status" value="1"/>
</dbReference>
<organism evidence="2 3">
    <name type="scientific">Aquipseudomonas campi</name>
    <dbReference type="NCBI Taxonomy" id="2731681"/>
    <lineage>
        <taxon>Bacteria</taxon>
        <taxon>Pseudomonadati</taxon>
        <taxon>Pseudomonadota</taxon>
        <taxon>Gammaproteobacteria</taxon>
        <taxon>Pseudomonadales</taxon>
        <taxon>Pseudomonadaceae</taxon>
        <taxon>Aquipseudomonas</taxon>
    </lineage>
</organism>
<sequence>MLAREHALKRIVAHLANISTQAELLGKLHFFDLNIVAEDFYQRLLNEVYGYNLANLNQKQLNTPSIDLADSALKLAVQVTTQRNSTKVQSTLNKFTKHGLGTTYKTLKIVIIGTRTGNYKNLSIPNGVSFDTKADIMDNVSLIKDIEKKSTPDIQAILDIMDSEITHNTGALSILDTPDKDALLNLRNLLDRPALQDPWGQEDSYANFGSSISGLIELINTGKISGTLATKPRFAYEDKKIAEQLNTTYDQLRLLRRLFQAHVRSGEIDLANNKCNFHTSQAEEAFDAQRNAINAHFNSIIAPFGYQPLPKVN</sequence>
<dbReference type="Proteomes" id="UP000501379">
    <property type="component" value="Chromosome"/>
</dbReference>
<dbReference type="EMBL" id="CP053697">
    <property type="protein sequence ID" value="QKE61883.1"/>
    <property type="molecule type" value="Genomic_DNA"/>
</dbReference>
<accession>A0A6M8F6T5</accession>
<dbReference type="InterPro" id="IPR047740">
    <property type="entry name" value="SMEK_dom"/>
</dbReference>
<dbReference type="AlphaFoldDB" id="A0A6M8F6T5"/>
<dbReference type="NCBIfam" id="NF033859">
    <property type="entry name" value="SMEK_N"/>
    <property type="match status" value="1"/>
</dbReference>
<evidence type="ECO:0000259" key="1">
    <source>
        <dbReference type="Pfam" id="PF21941"/>
    </source>
</evidence>
<reference evidence="2" key="1">
    <citation type="submission" date="2020-07" db="EMBL/GenBank/DDBJ databases">
        <title>Nitrate ammonifying Pseudomonas campi sp. nov. isolated from German agricultural grassland.</title>
        <authorList>
            <person name="Timsy T."/>
            <person name="Ulrich A."/>
            <person name="Spanner T."/>
            <person name="Foesel B."/>
            <person name="Kolb S."/>
            <person name="Horn M.A."/>
            <person name="Behrendt U."/>
        </authorList>
    </citation>
    <scope>NUCLEOTIDE SEQUENCE</scope>
    <source>
        <strain evidence="2">S1-A32-2</strain>
    </source>
</reference>
<proteinExistence type="predicted"/>
<keyword evidence="3" id="KW-1185">Reference proteome</keyword>
<name>A0A6M8F6T5_9GAMM</name>
<gene>
    <name evidence="2" type="ORF">HNE05_00365</name>
</gene>
<dbReference type="RefSeq" id="WP_173203096.1">
    <property type="nucleotide sequence ID" value="NZ_CP053697.2"/>
</dbReference>
<evidence type="ECO:0000313" key="2">
    <source>
        <dbReference type="EMBL" id="QKE61883.1"/>
    </source>
</evidence>
<protein>
    <submittedName>
        <fullName evidence="2">SMEK domain-containing protein</fullName>
    </submittedName>
</protein>
<evidence type="ECO:0000313" key="3">
    <source>
        <dbReference type="Proteomes" id="UP000501379"/>
    </source>
</evidence>
<dbReference type="KEGG" id="pcam:HNE05_00365"/>